<dbReference type="PROSITE" id="PS51257">
    <property type="entry name" value="PROKAR_LIPOPROTEIN"/>
    <property type="match status" value="1"/>
</dbReference>
<dbReference type="GO" id="GO:0004713">
    <property type="term" value="F:protein tyrosine kinase activity"/>
    <property type="evidence" value="ECO:0007669"/>
    <property type="project" value="TreeGrafter"/>
</dbReference>
<dbReference type="PANTHER" id="PTHR32309">
    <property type="entry name" value="TYROSINE-PROTEIN KINASE"/>
    <property type="match status" value="1"/>
</dbReference>
<keyword evidence="2" id="KW-0472">Membrane</keyword>
<feature type="region of interest" description="Disordered" evidence="1">
    <location>
        <begin position="193"/>
        <end position="256"/>
    </location>
</feature>
<keyword evidence="2" id="KW-0812">Transmembrane</keyword>
<dbReference type="AlphaFoldDB" id="A0A846W416"/>
<accession>A0A846W416</accession>
<protein>
    <recommendedName>
        <fullName evidence="5">Capsular polysaccharide biosynthesis protein</fullName>
    </recommendedName>
</protein>
<name>A0A846W416_9NOCA</name>
<evidence type="ECO:0000313" key="4">
    <source>
        <dbReference type="Proteomes" id="UP000572007"/>
    </source>
</evidence>
<dbReference type="EMBL" id="JAAXOM010000002">
    <property type="protein sequence ID" value="NKX87510.1"/>
    <property type="molecule type" value="Genomic_DNA"/>
</dbReference>
<evidence type="ECO:0000313" key="3">
    <source>
        <dbReference type="EMBL" id="NKX87510.1"/>
    </source>
</evidence>
<dbReference type="InterPro" id="IPR050445">
    <property type="entry name" value="Bact_polysacc_biosynth/exp"/>
</dbReference>
<feature type="transmembrane region" description="Helical" evidence="2">
    <location>
        <begin position="167"/>
        <end position="187"/>
    </location>
</feature>
<organism evidence="3 4">
    <name type="scientific">Nocardia coubleae</name>
    <dbReference type="NCBI Taxonomy" id="356147"/>
    <lineage>
        <taxon>Bacteria</taxon>
        <taxon>Bacillati</taxon>
        <taxon>Actinomycetota</taxon>
        <taxon>Actinomycetes</taxon>
        <taxon>Mycobacteriales</taxon>
        <taxon>Nocardiaceae</taxon>
        <taxon>Nocardia</taxon>
    </lineage>
</organism>
<dbReference type="PANTHER" id="PTHR32309:SF13">
    <property type="entry name" value="FERRIC ENTEROBACTIN TRANSPORT PROTEIN FEPE"/>
    <property type="match status" value="1"/>
</dbReference>
<comment type="caution">
    <text evidence="3">The sequence shown here is derived from an EMBL/GenBank/DDBJ whole genome shotgun (WGS) entry which is preliminary data.</text>
</comment>
<evidence type="ECO:0008006" key="5">
    <source>
        <dbReference type="Google" id="ProtNLM"/>
    </source>
</evidence>
<feature type="compositionally biased region" description="Basic and acidic residues" evidence="1">
    <location>
        <begin position="226"/>
        <end position="237"/>
    </location>
</feature>
<evidence type="ECO:0000256" key="2">
    <source>
        <dbReference type="SAM" id="Phobius"/>
    </source>
</evidence>
<dbReference type="RefSeq" id="WP_167353343.1">
    <property type="nucleotide sequence ID" value="NZ_JAAXOM010000002.1"/>
</dbReference>
<dbReference type="GO" id="GO:0005886">
    <property type="term" value="C:plasma membrane"/>
    <property type="evidence" value="ECO:0007669"/>
    <property type="project" value="TreeGrafter"/>
</dbReference>
<keyword evidence="4" id="KW-1185">Reference proteome</keyword>
<reference evidence="3 4" key="1">
    <citation type="submission" date="2020-04" db="EMBL/GenBank/DDBJ databases">
        <title>MicrobeNet Type strains.</title>
        <authorList>
            <person name="Nicholson A.C."/>
        </authorList>
    </citation>
    <scope>NUCLEOTIDE SEQUENCE [LARGE SCALE GENOMIC DNA]</scope>
    <source>
        <strain evidence="3 4">DSM 44960</strain>
    </source>
</reference>
<keyword evidence="2" id="KW-1133">Transmembrane helix</keyword>
<gene>
    <name evidence="3" type="ORF">HGA10_09325</name>
</gene>
<evidence type="ECO:0000256" key="1">
    <source>
        <dbReference type="SAM" id="MobiDB-lite"/>
    </source>
</evidence>
<sequence length="256" mass="26556">MTLLRWWPSVAGVVLGCTAAVGMLVSSPTVFTATTTLFIGSPVSADSAGAYAGDLFGQQRAVSYAHLFTSDDLATKVIDDLSLELTPAELIAQVSARQLPKTVLLEVNATDPAAQRAADIANAYAANFAAYVARLETPAVGNQSVAKISVVRTATAPVAPSSPGAPMYLGGGLVLGAMLGGLAQWALSRHARRAAPATDVPEPAPRRTEPPREAGTGSHRAAPAVRRTEPRNFHIDAEGPEFATQQLPRAGGRTHG</sequence>
<proteinExistence type="predicted"/>
<dbReference type="Proteomes" id="UP000572007">
    <property type="component" value="Unassembled WGS sequence"/>
</dbReference>